<gene>
    <name evidence="1" type="ORF">NCTC11546_02287</name>
</gene>
<protein>
    <submittedName>
        <fullName evidence="1">Uncharacterized protein</fullName>
    </submittedName>
</protein>
<proteinExistence type="predicted"/>
<name>A0A2X2RX82_CAPOC</name>
<evidence type="ECO:0000313" key="2">
    <source>
        <dbReference type="Proteomes" id="UP000249891"/>
    </source>
</evidence>
<sequence length="36" mass="4337">MIKSVWWKMLKRKKKEGMMNDKGNVVMGTCTEQEKY</sequence>
<dbReference type="Proteomes" id="UP000249891">
    <property type="component" value="Unassembled WGS sequence"/>
</dbReference>
<reference evidence="1 2" key="1">
    <citation type="submission" date="2018-06" db="EMBL/GenBank/DDBJ databases">
        <authorList>
            <consortium name="Pathogen Informatics"/>
            <person name="Doyle S."/>
        </authorList>
    </citation>
    <scope>NUCLEOTIDE SEQUENCE [LARGE SCALE GENOMIC DNA]</scope>
    <source>
        <strain evidence="1 2">NCTC11546</strain>
    </source>
</reference>
<dbReference type="AlphaFoldDB" id="A0A2X2RX82"/>
<organism evidence="1 2">
    <name type="scientific">Capnocytophaga ochracea</name>
    <dbReference type="NCBI Taxonomy" id="1018"/>
    <lineage>
        <taxon>Bacteria</taxon>
        <taxon>Pseudomonadati</taxon>
        <taxon>Bacteroidota</taxon>
        <taxon>Flavobacteriia</taxon>
        <taxon>Flavobacteriales</taxon>
        <taxon>Flavobacteriaceae</taxon>
        <taxon>Capnocytophaga</taxon>
    </lineage>
</organism>
<dbReference type="EMBL" id="UARG01000017">
    <property type="protein sequence ID" value="SQA79035.1"/>
    <property type="molecule type" value="Genomic_DNA"/>
</dbReference>
<accession>A0A2X2RX82</accession>
<evidence type="ECO:0000313" key="1">
    <source>
        <dbReference type="EMBL" id="SQA79035.1"/>
    </source>
</evidence>